<organism evidence="7 8">
    <name type="scientific">Mucilaginibacter gynuensis</name>
    <dbReference type="NCBI Taxonomy" id="1302236"/>
    <lineage>
        <taxon>Bacteria</taxon>
        <taxon>Pseudomonadati</taxon>
        <taxon>Bacteroidota</taxon>
        <taxon>Sphingobacteriia</taxon>
        <taxon>Sphingobacteriales</taxon>
        <taxon>Sphingobacteriaceae</taxon>
        <taxon>Mucilaginibacter</taxon>
    </lineage>
</organism>
<dbReference type="PANTHER" id="PTHR43133">
    <property type="entry name" value="RNA POLYMERASE ECF-TYPE SIGMA FACTO"/>
    <property type="match status" value="1"/>
</dbReference>
<evidence type="ECO:0000256" key="2">
    <source>
        <dbReference type="ARBA" id="ARBA00023015"/>
    </source>
</evidence>
<dbReference type="InterPro" id="IPR013249">
    <property type="entry name" value="RNA_pol_sigma70_r4_t2"/>
</dbReference>
<dbReference type="Pfam" id="PF04542">
    <property type="entry name" value="Sigma70_r2"/>
    <property type="match status" value="1"/>
</dbReference>
<evidence type="ECO:0000313" key="7">
    <source>
        <dbReference type="EMBL" id="GAA4312408.1"/>
    </source>
</evidence>
<feature type="domain" description="RNA polymerase sigma factor 70 region 4 type 2" evidence="6">
    <location>
        <begin position="129"/>
        <end position="173"/>
    </location>
</feature>
<dbReference type="EMBL" id="BAABFT010000002">
    <property type="protein sequence ID" value="GAA4312408.1"/>
    <property type="molecule type" value="Genomic_DNA"/>
</dbReference>
<dbReference type="PANTHER" id="PTHR43133:SF46">
    <property type="entry name" value="RNA POLYMERASE SIGMA-70 FACTOR ECF SUBFAMILY"/>
    <property type="match status" value="1"/>
</dbReference>
<keyword evidence="3" id="KW-0731">Sigma factor</keyword>
<dbReference type="SUPFAM" id="SSF88659">
    <property type="entry name" value="Sigma3 and sigma4 domains of RNA polymerase sigma factors"/>
    <property type="match status" value="1"/>
</dbReference>
<keyword evidence="2" id="KW-0805">Transcription regulation</keyword>
<evidence type="ECO:0000256" key="4">
    <source>
        <dbReference type="ARBA" id="ARBA00023163"/>
    </source>
</evidence>
<dbReference type="SUPFAM" id="SSF88946">
    <property type="entry name" value="Sigma2 domain of RNA polymerase sigma factors"/>
    <property type="match status" value="1"/>
</dbReference>
<dbReference type="InterPro" id="IPR014327">
    <property type="entry name" value="RNA_pol_sigma70_bacteroid"/>
</dbReference>
<protein>
    <submittedName>
        <fullName evidence="7">RNA polymerase sigma-70 factor</fullName>
    </submittedName>
</protein>
<dbReference type="InterPro" id="IPR039425">
    <property type="entry name" value="RNA_pol_sigma-70-like"/>
</dbReference>
<dbReference type="NCBIfam" id="TIGR02937">
    <property type="entry name" value="sigma70-ECF"/>
    <property type="match status" value="1"/>
</dbReference>
<evidence type="ECO:0000313" key="8">
    <source>
        <dbReference type="Proteomes" id="UP001500582"/>
    </source>
</evidence>
<reference evidence="8" key="1">
    <citation type="journal article" date="2019" name="Int. J. Syst. Evol. Microbiol.">
        <title>The Global Catalogue of Microorganisms (GCM) 10K type strain sequencing project: providing services to taxonomists for standard genome sequencing and annotation.</title>
        <authorList>
            <consortium name="The Broad Institute Genomics Platform"/>
            <consortium name="The Broad Institute Genome Sequencing Center for Infectious Disease"/>
            <person name="Wu L."/>
            <person name="Ma J."/>
        </authorList>
    </citation>
    <scope>NUCLEOTIDE SEQUENCE [LARGE SCALE GENOMIC DNA]</scope>
    <source>
        <strain evidence="8">JCM 17705</strain>
    </source>
</reference>
<keyword evidence="8" id="KW-1185">Reference proteome</keyword>
<keyword evidence="4" id="KW-0804">Transcription</keyword>
<accession>A0ABP8FWF4</accession>
<dbReference type="Gene3D" id="1.10.10.10">
    <property type="entry name" value="Winged helix-like DNA-binding domain superfamily/Winged helix DNA-binding domain"/>
    <property type="match status" value="1"/>
</dbReference>
<dbReference type="InterPro" id="IPR013324">
    <property type="entry name" value="RNA_pol_sigma_r3/r4-like"/>
</dbReference>
<dbReference type="InterPro" id="IPR036388">
    <property type="entry name" value="WH-like_DNA-bd_sf"/>
</dbReference>
<dbReference type="Proteomes" id="UP001500582">
    <property type="component" value="Unassembled WGS sequence"/>
</dbReference>
<comment type="similarity">
    <text evidence="1">Belongs to the sigma-70 factor family. ECF subfamily.</text>
</comment>
<gene>
    <name evidence="7" type="ORF">GCM10023149_07760</name>
</gene>
<feature type="domain" description="RNA polymerase sigma-70 region 2" evidence="5">
    <location>
        <begin position="27"/>
        <end position="93"/>
    </location>
</feature>
<dbReference type="InterPro" id="IPR007627">
    <property type="entry name" value="RNA_pol_sigma70_r2"/>
</dbReference>
<dbReference type="InterPro" id="IPR014284">
    <property type="entry name" value="RNA_pol_sigma-70_dom"/>
</dbReference>
<comment type="caution">
    <text evidence="7">The sequence shown here is derived from an EMBL/GenBank/DDBJ whole genome shotgun (WGS) entry which is preliminary data.</text>
</comment>
<dbReference type="InterPro" id="IPR013325">
    <property type="entry name" value="RNA_pol_sigma_r2"/>
</dbReference>
<evidence type="ECO:0000256" key="3">
    <source>
        <dbReference type="ARBA" id="ARBA00023082"/>
    </source>
</evidence>
<dbReference type="RefSeq" id="WP_345209686.1">
    <property type="nucleotide sequence ID" value="NZ_BAABFT010000002.1"/>
</dbReference>
<name>A0ABP8FWF4_9SPHI</name>
<sequence>MNLKALSGFTTIQPNRGEDERAFNNIFDQYFKKLYQYTLSKVNDDSLAEELVMDLMLSLWHKRDNPNIKVNDLSAYLFRAMKNIIYSHFRKKELETMSLTDIETDPVAYQTAGSKLAVNEIQQQYKISLEMLSPQRRKVFKLSREEAMSQSEIARHLNLSVKTVESHITASLQFMREHFKDYADLMLLIVILKKLF</sequence>
<evidence type="ECO:0000259" key="5">
    <source>
        <dbReference type="Pfam" id="PF04542"/>
    </source>
</evidence>
<proteinExistence type="inferred from homology"/>
<dbReference type="Pfam" id="PF08281">
    <property type="entry name" value="Sigma70_r4_2"/>
    <property type="match status" value="1"/>
</dbReference>
<evidence type="ECO:0000259" key="6">
    <source>
        <dbReference type="Pfam" id="PF08281"/>
    </source>
</evidence>
<dbReference type="NCBIfam" id="TIGR02985">
    <property type="entry name" value="Sig70_bacteroi1"/>
    <property type="match status" value="1"/>
</dbReference>
<evidence type="ECO:0000256" key="1">
    <source>
        <dbReference type="ARBA" id="ARBA00010641"/>
    </source>
</evidence>
<dbReference type="Gene3D" id="1.10.1740.10">
    <property type="match status" value="1"/>
</dbReference>